<dbReference type="CDD" id="cd00293">
    <property type="entry name" value="USP-like"/>
    <property type="match status" value="1"/>
</dbReference>
<dbReference type="PANTHER" id="PTHR46268">
    <property type="entry name" value="STRESS RESPONSE PROTEIN NHAX"/>
    <property type="match status" value="1"/>
</dbReference>
<dbReference type="AlphaFoldDB" id="A0A1T5CHS7"/>
<evidence type="ECO:0000256" key="1">
    <source>
        <dbReference type="ARBA" id="ARBA00008791"/>
    </source>
</evidence>
<dbReference type="STRING" id="561365.SAMN05660866_02288"/>
<evidence type="ECO:0000313" key="4">
    <source>
        <dbReference type="Proteomes" id="UP000190339"/>
    </source>
</evidence>
<dbReference type="RefSeq" id="WP_159447536.1">
    <property type="nucleotide sequence ID" value="NZ_FUYL01000006.1"/>
</dbReference>
<dbReference type="Gene3D" id="3.40.50.620">
    <property type="entry name" value="HUPs"/>
    <property type="match status" value="2"/>
</dbReference>
<evidence type="ECO:0000313" key="3">
    <source>
        <dbReference type="EMBL" id="SKB58680.1"/>
    </source>
</evidence>
<dbReference type="Pfam" id="PF00582">
    <property type="entry name" value="Usp"/>
    <property type="match status" value="1"/>
</dbReference>
<sequence length="282" mass="31817">MQHILATTDFSSNAYNALFYATQLLRNKACTFYILNTYEEHTPLTSKRIPTGKGDALLDQLSDESEEGLKITLHKIVLDNGNTNHMFKTISTKGDLVEAISKTVERNNVDLVVMGNKGTTAAKAIFMGSSAVETINTMKLCPLLMVPGEIDFEPVKKIAFVTDYKRSFNLKVISPLLFMASLFNASIRIFRVLESESLDETQKSNRDVLKQYLDPVDYKVEWMPNFSNKTKTINNFLKDSGIDMLTMINYEKGFLKKLVQGSLIKKVSFNLDIPFLIIPSED</sequence>
<protein>
    <submittedName>
        <fullName evidence="3">Nucleotide-binding universal stress protein, UspA family</fullName>
    </submittedName>
</protein>
<dbReference type="EMBL" id="FUYL01000006">
    <property type="protein sequence ID" value="SKB58680.1"/>
    <property type="molecule type" value="Genomic_DNA"/>
</dbReference>
<keyword evidence="4" id="KW-1185">Reference proteome</keyword>
<dbReference type="PANTHER" id="PTHR46268:SF6">
    <property type="entry name" value="UNIVERSAL STRESS PROTEIN UP12"/>
    <property type="match status" value="1"/>
</dbReference>
<dbReference type="InterPro" id="IPR006016">
    <property type="entry name" value="UspA"/>
</dbReference>
<organism evidence="3 4">
    <name type="scientific">Maribacter arcticus</name>
    <dbReference type="NCBI Taxonomy" id="561365"/>
    <lineage>
        <taxon>Bacteria</taxon>
        <taxon>Pseudomonadati</taxon>
        <taxon>Bacteroidota</taxon>
        <taxon>Flavobacteriia</taxon>
        <taxon>Flavobacteriales</taxon>
        <taxon>Flavobacteriaceae</taxon>
        <taxon>Maribacter</taxon>
    </lineage>
</organism>
<dbReference type="SUPFAM" id="SSF52402">
    <property type="entry name" value="Adenine nucleotide alpha hydrolases-like"/>
    <property type="match status" value="2"/>
</dbReference>
<evidence type="ECO:0000259" key="2">
    <source>
        <dbReference type="Pfam" id="PF00582"/>
    </source>
</evidence>
<accession>A0A1T5CHS7</accession>
<name>A0A1T5CHS7_9FLAO</name>
<feature type="domain" description="UspA" evidence="2">
    <location>
        <begin position="1"/>
        <end position="147"/>
    </location>
</feature>
<dbReference type="Proteomes" id="UP000190339">
    <property type="component" value="Unassembled WGS sequence"/>
</dbReference>
<gene>
    <name evidence="3" type="ORF">SAMN05660866_02288</name>
</gene>
<reference evidence="4" key="1">
    <citation type="submission" date="2017-02" db="EMBL/GenBank/DDBJ databases">
        <authorList>
            <person name="Varghese N."/>
            <person name="Submissions S."/>
        </authorList>
    </citation>
    <scope>NUCLEOTIDE SEQUENCE [LARGE SCALE GENOMIC DNA]</scope>
    <source>
        <strain evidence="4">DSM 23546</strain>
    </source>
</reference>
<dbReference type="OrthoDB" id="9788959at2"/>
<proteinExistence type="inferred from homology"/>
<comment type="similarity">
    <text evidence="1">Belongs to the universal stress protein A family.</text>
</comment>
<dbReference type="InterPro" id="IPR014729">
    <property type="entry name" value="Rossmann-like_a/b/a_fold"/>
</dbReference>